<feature type="region of interest" description="Disordered" evidence="1">
    <location>
        <begin position="1"/>
        <end position="23"/>
    </location>
</feature>
<gene>
    <name evidence="2" type="ORF">NYR99_20605</name>
</gene>
<protein>
    <submittedName>
        <fullName evidence="2">Uncharacterized protein</fullName>
    </submittedName>
</protein>
<dbReference type="GeneID" id="95586326"/>
<reference evidence="2 3" key="1">
    <citation type="submission" date="2022-08" db="EMBL/GenBank/DDBJ databases">
        <title>Whole genome sequencing-based tracing of a 2022 introduction and outbreak of Xanthomonas hortorum pv. pelargonii.</title>
        <authorList>
            <person name="Iruegas-Bocardo F."/>
            <person name="Weisberg A.K."/>
            <person name="Riutta E.R."/>
            <person name="Kilday K."/>
            <person name="Bonkowski J.C."/>
            <person name="Creswell T."/>
            <person name="Daughtrey M.L."/>
            <person name="Rane K."/>
            <person name="Grunwald N.J."/>
            <person name="Chang J.H."/>
            <person name="Putnam M.L."/>
        </authorList>
    </citation>
    <scope>NUCLEOTIDE SEQUENCE [LARGE SCALE GENOMIC DNA]</scope>
    <source>
        <strain evidence="2 3">22-325</strain>
    </source>
</reference>
<dbReference type="EMBL" id="CP103840">
    <property type="protein sequence ID" value="WOB26038.1"/>
    <property type="molecule type" value="Genomic_DNA"/>
</dbReference>
<name>A0ABZ0D6Y0_9XANT</name>
<sequence>MSERLQPAGAATGKDGRTIGSVPATNSNMAAMRIGMWTARRCWGPVSAGIAHPVWTGLLASGSSTCAPADDNPPTVSLANRFHRPHA</sequence>
<feature type="region of interest" description="Disordered" evidence="1">
    <location>
        <begin position="65"/>
        <end position="87"/>
    </location>
</feature>
<dbReference type="Proteomes" id="UP001304534">
    <property type="component" value="Chromosome"/>
</dbReference>
<evidence type="ECO:0000313" key="3">
    <source>
        <dbReference type="Proteomes" id="UP001304534"/>
    </source>
</evidence>
<evidence type="ECO:0000256" key="1">
    <source>
        <dbReference type="SAM" id="MobiDB-lite"/>
    </source>
</evidence>
<proteinExistence type="predicted"/>
<evidence type="ECO:0000313" key="2">
    <source>
        <dbReference type="EMBL" id="WOB26038.1"/>
    </source>
</evidence>
<dbReference type="RefSeq" id="WP_228323214.1">
    <property type="nucleotide sequence ID" value="NZ_CP103837.1"/>
</dbReference>
<organism evidence="2 3">
    <name type="scientific">Xanthomonas dyei</name>
    <dbReference type="NCBI Taxonomy" id="743699"/>
    <lineage>
        <taxon>Bacteria</taxon>
        <taxon>Pseudomonadati</taxon>
        <taxon>Pseudomonadota</taxon>
        <taxon>Gammaproteobacteria</taxon>
        <taxon>Lysobacterales</taxon>
        <taxon>Lysobacteraceae</taxon>
        <taxon>Xanthomonas</taxon>
    </lineage>
</organism>
<keyword evidence="3" id="KW-1185">Reference proteome</keyword>
<accession>A0ABZ0D6Y0</accession>